<dbReference type="EMBL" id="CAKOFQ010006853">
    <property type="protein sequence ID" value="CAH1977069.1"/>
    <property type="molecule type" value="Genomic_DNA"/>
</dbReference>
<dbReference type="OrthoDB" id="10031169at2759"/>
<feature type="binding site" evidence="11">
    <location>
        <position position="320"/>
    </location>
    <ligand>
        <name>Zn(2+)</name>
        <dbReference type="ChEBI" id="CHEBI:29105"/>
        <note>catalytic</note>
    </ligand>
</feature>
<dbReference type="SUPFAM" id="SSF55486">
    <property type="entry name" value="Metalloproteases ('zincins'), catalytic domain"/>
    <property type="match status" value="1"/>
</dbReference>
<evidence type="ECO:0000256" key="10">
    <source>
        <dbReference type="PIRSR" id="PIRSR634016-1"/>
    </source>
</evidence>
<evidence type="ECO:0000313" key="16">
    <source>
        <dbReference type="EMBL" id="CAH1977069.1"/>
    </source>
</evidence>
<dbReference type="GO" id="GO:0008270">
    <property type="term" value="F:zinc ion binding"/>
    <property type="evidence" value="ECO:0007669"/>
    <property type="project" value="InterPro"/>
</dbReference>
<dbReference type="PRINTS" id="PR00756">
    <property type="entry name" value="ALADIPTASE"/>
</dbReference>
<protein>
    <recommendedName>
        <fullName evidence="18">Aminopeptidase</fullName>
    </recommendedName>
</protein>
<dbReference type="Gene3D" id="1.10.390.10">
    <property type="entry name" value="Neutral Protease Domain 2"/>
    <property type="match status" value="1"/>
</dbReference>
<dbReference type="GO" id="GO:0043171">
    <property type="term" value="P:peptide catabolic process"/>
    <property type="evidence" value="ECO:0007669"/>
    <property type="project" value="TreeGrafter"/>
</dbReference>
<evidence type="ECO:0000259" key="14">
    <source>
        <dbReference type="Pfam" id="PF01433"/>
    </source>
</evidence>
<dbReference type="GO" id="GO:0042277">
    <property type="term" value="F:peptide binding"/>
    <property type="evidence" value="ECO:0007669"/>
    <property type="project" value="TreeGrafter"/>
</dbReference>
<evidence type="ECO:0000256" key="4">
    <source>
        <dbReference type="ARBA" id="ARBA00022670"/>
    </source>
</evidence>
<dbReference type="InterPro" id="IPR045357">
    <property type="entry name" value="Aminopeptidase_N-like_N"/>
</dbReference>
<dbReference type="GO" id="GO:0005737">
    <property type="term" value="C:cytoplasm"/>
    <property type="evidence" value="ECO:0007669"/>
    <property type="project" value="TreeGrafter"/>
</dbReference>
<comment type="subcellular location">
    <subcellularLocation>
        <location evidence="1">Cell membrane</location>
        <topology evidence="1">Lipid-anchor</topology>
        <topology evidence="1">GPI-anchor</topology>
    </subcellularLocation>
</comment>
<comment type="cofactor">
    <cofactor evidence="11">
        <name>Zn(2+)</name>
        <dbReference type="ChEBI" id="CHEBI:29105"/>
    </cofactor>
    <text evidence="11">Binds 1 zinc ion per subunit.</text>
</comment>
<dbReference type="Gene3D" id="2.60.40.1910">
    <property type="match status" value="1"/>
</dbReference>
<evidence type="ECO:0000256" key="11">
    <source>
        <dbReference type="PIRSR" id="PIRSR634016-3"/>
    </source>
</evidence>
<dbReference type="GO" id="GO:0006508">
    <property type="term" value="P:proteolysis"/>
    <property type="evidence" value="ECO:0007669"/>
    <property type="project" value="UniProtKB-KW"/>
</dbReference>
<evidence type="ECO:0000256" key="1">
    <source>
        <dbReference type="ARBA" id="ARBA00004609"/>
    </source>
</evidence>
<keyword evidence="17" id="KW-1185">Reference proteome</keyword>
<feature type="domain" description="Aminopeptidase N-like N-terminal" evidence="15">
    <location>
        <begin position="36"/>
        <end position="213"/>
    </location>
</feature>
<dbReference type="InterPro" id="IPR001930">
    <property type="entry name" value="Peptidase_M1"/>
</dbReference>
<dbReference type="Pfam" id="PF01433">
    <property type="entry name" value="Peptidase_M1"/>
    <property type="match status" value="1"/>
</dbReference>
<dbReference type="Gene3D" id="2.60.40.1730">
    <property type="entry name" value="tricorn interacting facor f3 domain"/>
    <property type="match status" value="1"/>
</dbReference>
<reference evidence="16" key="1">
    <citation type="submission" date="2022-03" db="EMBL/GenBank/DDBJ databases">
        <authorList>
            <person name="Sayadi A."/>
        </authorList>
    </citation>
    <scope>NUCLEOTIDE SEQUENCE</scope>
</reference>
<evidence type="ECO:0000313" key="17">
    <source>
        <dbReference type="Proteomes" id="UP001152888"/>
    </source>
</evidence>
<evidence type="ECO:0000256" key="8">
    <source>
        <dbReference type="ARBA" id="ARBA00023049"/>
    </source>
</evidence>
<feature type="active site" description="Proton acceptor" evidence="10">
    <location>
        <position position="321"/>
    </location>
</feature>
<keyword evidence="9" id="KW-0449">Lipoprotein</keyword>
<dbReference type="PANTHER" id="PTHR11533:SF299">
    <property type="entry name" value="AMINOPEPTIDASE"/>
    <property type="match status" value="1"/>
</dbReference>
<dbReference type="Pfam" id="PF17900">
    <property type="entry name" value="Peptidase_M1_N"/>
    <property type="match status" value="1"/>
</dbReference>
<dbReference type="SUPFAM" id="SSF63737">
    <property type="entry name" value="Leukotriene A4 hydrolase N-terminal domain"/>
    <property type="match status" value="1"/>
</dbReference>
<evidence type="ECO:0000256" key="9">
    <source>
        <dbReference type="ARBA" id="ARBA00023288"/>
    </source>
</evidence>
<keyword evidence="4" id="KW-0645">Protease</keyword>
<evidence type="ECO:0008006" key="18">
    <source>
        <dbReference type="Google" id="ProtNLM"/>
    </source>
</evidence>
<dbReference type="PANTHER" id="PTHR11533">
    <property type="entry name" value="PROTEASE M1 ZINC METALLOPROTEASE"/>
    <property type="match status" value="1"/>
</dbReference>
<feature type="signal peptide" evidence="13">
    <location>
        <begin position="1"/>
        <end position="19"/>
    </location>
</feature>
<dbReference type="GO" id="GO:0098552">
    <property type="term" value="C:side of membrane"/>
    <property type="evidence" value="ECO:0007669"/>
    <property type="project" value="UniProtKB-KW"/>
</dbReference>
<dbReference type="InterPro" id="IPR014782">
    <property type="entry name" value="Peptidase_M1_dom"/>
</dbReference>
<dbReference type="GO" id="GO:0005886">
    <property type="term" value="C:plasma membrane"/>
    <property type="evidence" value="ECO:0007669"/>
    <property type="project" value="UniProtKB-SubCell"/>
</dbReference>
<feature type="chain" id="PRO_5040232804" description="Aminopeptidase" evidence="13">
    <location>
        <begin position="20"/>
        <end position="702"/>
    </location>
</feature>
<keyword evidence="13" id="KW-0732">Signal</keyword>
<dbReference type="InterPro" id="IPR027268">
    <property type="entry name" value="Peptidase_M4/M1_CTD_sf"/>
</dbReference>
<evidence type="ECO:0000256" key="5">
    <source>
        <dbReference type="ARBA" id="ARBA00022723"/>
    </source>
</evidence>
<evidence type="ECO:0000259" key="15">
    <source>
        <dbReference type="Pfam" id="PF17900"/>
    </source>
</evidence>
<feature type="binding site" evidence="11">
    <location>
        <position position="343"/>
    </location>
    <ligand>
        <name>Zn(2+)</name>
        <dbReference type="ChEBI" id="CHEBI:29105"/>
        <note>catalytic</note>
    </ligand>
</feature>
<dbReference type="InterPro" id="IPR042097">
    <property type="entry name" value="Aminopeptidase_N-like_N_sf"/>
</dbReference>
<keyword evidence="8" id="KW-0482">Metalloprotease</keyword>
<accession>A0A9P0PBW2</accession>
<organism evidence="16 17">
    <name type="scientific">Acanthoscelides obtectus</name>
    <name type="common">Bean weevil</name>
    <name type="synonym">Bruchus obtectus</name>
    <dbReference type="NCBI Taxonomy" id="200917"/>
    <lineage>
        <taxon>Eukaryota</taxon>
        <taxon>Metazoa</taxon>
        <taxon>Ecdysozoa</taxon>
        <taxon>Arthropoda</taxon>
        <taxon>Hexapoda</taxon>
        <taxon>Insecta</taxon>
        <taxon>Pterygota</taxon>
        <taxon>Neoptera</taxon>
        <taxon>Endopterygota</taxon>
        <taxon>Coleoptera</taxon>
        <taxon>Polyphaga</taxon>
        <taxon>Cucujiformia</taxon>
        <taxon>Chrysomeloidea</taxon>
        <taxon>Chrysomelidae</taxon>
        <taxon>Bruchinae</taxon>
        <taxon>Bruchini</taxon>
        <taxon>Acanthoscelides</taxon>
    </lineage>
</organism>
<dbReference type="GO" id="GO:0070006">
    <property type="term" value="F:metalloaminopeptidase activity"/>
    <property type="evidence" value="ECO:0007669"/>
    <property type="project" value="TreeGrafter"/>
</dbReference>
<dbReference type="CDD" id="cd09601">
    <property type="entry name" value="M1_APN-Q_like"/>
    <property type="match status" value="1"/>
</dbReference>
<feature type="binding site" evidence="11">
    <location>
        <position position="324"/>
    </location>
    <ligand>
        <name>Zn(2+)</name>
        <dbReference type="ChEBI" id="CHEBI:29105"/>
        <note>catalytic</note>
    </ligand>
</feature>
<feature type="domain" description="Peptidase M1 membrane alanine aminopeptidase" evidence="14">
    <location>
        <begin position="251"/>
        <end position="453"/>
    </location>
</feature>
<evidence type="ECO:0000256" key="6">
    <source>
        <dbReference type="ARBA" id="ARBA00022801"/>
    </source>
</evidence>
<keyword evidence="3" id="KW-0325">Glycoprotein</keyword>
<dbReference type="Gene3D" id="3.30.2010.30">
    <property type="match status" value="1"/>
</dbReference>
<keyword evidence="3" id="KW-0472">Membrane</keyword>
<dbReference type="AlphaFoldDB" id="A0A9P0PBW2"/>
<proteinExistence type="inferred from homology"/>
<dbReference type="GO" id="GO:0005615">
    <property type="term" value="C:extracellular space"/>
    <property type="evidence" value="ECO:0007669"/>
    <property type="project" value="TreeGrafter"/>
</dbReference>
<evidence type="ECO:0000256" key="3">
    <source>
        <dbReference type="ARBA" id="ARBA00022622"/>
    </source>
</evidence>
<feature type="site" description="Transition state stabilizer" evidence="12">
    <location>
        <position position="405"/>
    </location>
</feature>
<keyword evidence="3" id="KW-0336">GPI-anchor</keyword>
<comment type="similarity">
    <text evidence="2">Belongs to the peptidase M1 family.</text>
</comment>
<keyword evidence="7 11" id="KW-0862">Zinc</keyword>
<sequence>MLLSIDVLIQFVIFCVVTATGNYSTYLRIPQETVIPTHYNLWIRPDFSKDIFEGEVKIYLRCNQASDKICLHSKHLNISETFLNQKKAIVGSEDEDKICIEYQDGYRVERGDHQVHIKYTGEISEGNTTGFRKAACGNGVIKYIYVTDFEPIHARTVFPCIDEPPFKATFSIRLTSPNDTFKAISNMPVIGTFKTPKGTVYDFMPSVPMSTYLVSFAFTEFSYYEEPYQELDRSIPIRVYGTNTSKENNGFAVESAKKALEFFTEYTKLEYPIPKLDMIEFRRQESTATENWGLITFREGLLSKSFRYYSDDQMKIVICHEISHFWFGNLVTNQWWNDIWLQEGFATYMSYKMIAKEKGTTQVKQMKDYALDKHYYNELYAPTKSVVSSLMKERDIFDKFTDIVYDKAAGVLLMLEDVVGEEKFKKIVQAFLKSHIYKTVTTNDFLVAVETVVPHINLRGFLESYLFQNRFPVVSIQMEGDKYVLTQQACETVARYSSTTNEKWTIPITYISNKSNATTVVWLDKDMETLEVEEPGAKWVMFNPFGIGMYKLNMSRDVWKNIAEHFEEMALDVRKNIVAETLDNFIYNIVRCDIVINFFKHIDTTEVFTHIHLFNAIVVNNLICNNKVEQARLLVDYIKSQYNVTMYPSYTHEKLVKKLDKLDCNRVPILKEEFFMTNLMHCADWIEKHLKKVNDVLNRHNG</sequence>
<evidence type="ECO:0000256" key="13">
    <source>
        <dbReference type="SAM" id="SignalP"/>
    </source>
</evidence>
<dbReference type="InterPro" id="IPR050344">
    <property type="entry name" value="Peptidase_M1_aminopeptidases"/>
</dbReference>
<comment type="caution">
    <text evidence="16">The sequence shown here is derived from an EMBL/GenBank/DDBJ whole genome shotgun (WGS) entry which is preliminary data.</text>
</comment>
<name>A0A9P0PBW2_ACAOB</name>
<dbReference type="Proteomes" id="UP001152888">
    <property type="component" value="Unassembled WGS sequence"/>
</dbReference>
<evidence type="ECO:0000256" key="12">
    <source>
        <dbReference type="PIRSR" id="PIRSR634016-4"/>
    </source>
</evidence>
<keyword evidence="6" id="KW-0378">Hydrolase</keyword>
<keyword evidence="5 11" id="KW-0479">Metal-binding</keyword>
<evidence type="ECO:0000256" key="2">
    <source>
        <dbReference type="ARBA" id="ARBA00010136"/>
    </source>
</evidence>
<evidence type="ECO:0000256" key="7">
    <source>
        <dbReference type="ARBA" id="ARBA00022833"/>
    </source>
</evidence>
<gene>
    <name evidence="16" type="ORF">ACAOBT_LOCUS12436</name>
</gene>
<dbReference type="InterPro" id="IPR034016">
    <property type="entry name" value="M1_APN-typ"/>
</dbReference>